<comment type="caution">
    <text evidence="2">The sequence shown here is derived from an EMBL/GenBank/DDBJ whole genome shotgun (WGS) entry which is preliminary data.</text>
</comment>
<gene>
    <name evidence="2" type="ORF">BG60_31770</name>
</gene>
<keyword evidence="3" id="KW-1185">Reference proteome</keyword>
<dbReference type="SUPFAM" id="SSF55781">
    <property type="entry name" value="GAF domain-like"/>
    <property type="match status" value="1"/>
</dbReference>
<accession>A0A656QAU7</accession>
<evidence type="ECO:0000259" key="1">
    <source>
        <dbReference type="Pfam" id="PF01590"/>
    </source>
</evidence>
<dbReference type="Gene3D" id="3.30.450.40">
    <property type="match status" value="1"/>
</dbReference>
<sequence length="136" mass="14599">MLVSALGTASTGTAFERNIEPLATAPFPTAEYGDWIVTAFKAGKPLIVDDMVTDVRFDESQRAAHLGLGIQAEAALPLLSNGNLVGMLVVHSAAPRAWSERDLNRLRAVAERTWAAAGRAHLNTSRDAKLDAAFRE</sequence>
<organism evidence="2 3">
    <name type="scientific">Caballeronia zhejiangensis</name>
    <dbReference type="NCBI Taxonomy" id="871203"/>
    <lineage>
        <taxon>Bacteria</taxon>
        <taxon>Pseudomonadati</taxon>
        <taxon>Pseudomonadota</taxon>
        <taxon>Betaproteobacteria</taxon>
        <taxon>Burkholderiales</taxon>
        <taxon>Burkholderiaceae</taxon>
        <taxon>Caballeronia</taxon>
    </lineage>
</organism>
<feature type="domain" description="GAF" evidence="1">
    <location>
        <begin position="29"/>
        <end position="116"/>
    </location>
</feature>
<name>A0A656QAU7_9BURK</name>
<evidence type="ECO:0000313" key="2">
    <source>
        <dbReference type="EMBL" id="KDR24987.1"/>
    </source>
</evidence>
<dbReference type="InterPro" id="IPR029016">
    <property type="entry name" value="GAF-like_dom_sf"/>
</dbReference>
<reference evidence="2 3" key="1">
    <citation type="submission" date="2014-03" db="EMBL/GenBank/DDBJ databases">
        <title>Draft Genome Sequences of Four Burkholderia Strains.</title>
        <authorList>
            <person name="Liu X.Y."/>
            <person name="Li C.X."/>
            <person name="Xu J.H."/>
        </authorList>
    </citation>
    <scope>NUCLEOTIDE SEQUENCE [LARGE SCALE GENOMIC DNA]</scope>
    <source>
        <strain evidence="2 3">OP-1</strain>
    </source>
</reference>
<dbReference type="EMBL" id="JFHD01000059">
    <property type="protein sequence ID" value="KDR24987.1"/>
    <property type="molecule type" value="Genomic_DNA"/>
</dbReference>
<evidence type="ECO:0000313" key="3">
    <source>
        <dbReference type="Proteomes" id="UP000027451"/>
    </source>
</evidence>
<dbReference type="Pfam" id="PF01590">
    <property type="entry name" value="GAF"/>
    <property type="match status" value="1"/>
</dbReference>
<dbReference type="AlphaFoldDB" id="A0A656QAU7"/>
<proteinExistence type="predicted"/>
<dbReference type="Proteomes" id="UP000027451">
    <property type="component" value="Unassembled WGS sequence"/>
</dbReference>
<protein>
    <recommendedName>
        <fullName evidence="1">GAF domain-containing protein</fullName>
    </recommendedName>
</protein>
<dbReference type="InterPro" id="IPR003018">
    <property type="entry name" value="GAF"/>
</dbReference>